<evidence type="ECO:0000259" key="2">
    <source>
        <dbReference type="Pfam" id="PF01337"/>
    </source>
</evidence>
<evidence type="ECO:0000313" key="4">
    <source>
        <dbReference type="Proteomes" id="UP001298681"/>
    </source>
</evidence>
<sequence length="99" mass="11405">MREVFTIDGRRFSNMAGFYREAEWVFTCGLDWKIGRNLNAFNDILRGGLGRHGYGQPIHIKWLAYEKSVRDLGKETMDTIAEIILDTDNSGHDCTLEHL</sequence>
<dbReference type="EMBL" id="JAKNHQ010000011">
    <property type="protein sequence ID" value="MCG4611144.1"/>
    <property type="molecule type" value="Genomic_DNA"/>
</dbReference>
<comment type="caution">
    <text evidence="3">The sequence shown here is derived from an EMBL/GenBank/DDBJ whole genome shotgun (WGS) entry which is preliminary data.</text>
</comment>
<protein>
    <submittedName>
        <fullName evidence="3">Barstar family protein</fullName>
    </submittedName>
</protein>
<organism evidence="3 4">
    <name type="scientific">Anaeromassilibacillus senegalensis</name>
    <dbReference type="NCBI Taxonomy" id="1673717"/>
    <lineage>
        <taxon>Bacteria</taxon>
        <taxon>Bacillati</taxon>
        <taxon>Bacillota</taxon>
        <taxon>Clostridia</taxon>
        <taxon>Eubacteriales</taxon>
        <taxon>Acutalibacteraceae</taxon>
        <taxon>Anaeromassilibacillus</taxon>
    </lineage>
</organism>
<gene>
    <name evidence="3" type="ORF">L0P57_09400</name>
</gene>
<dbReference type="Pfam" id="PF01337">
    <property type="entry name" value="Barstar"/>
    <property type="match status" value="1"/>
</dbReference>
<name>A0ABS9ML07_9FIRM</name>
<reference evidence="3 4" key="1">
    <citation type="submission" date="2022-01" db="EMBL/GenBank/DDBJ databases">
        <title>Collection of gut derived symbiotic bacterial strains cultured from healthy donors.</title>
        <authorList>
            <person name="Lin H."/>
            <person name="Kohout C."/>
            <person name="Waligurski E."/>
            <person name="Pamer E.G."/>
        </authorList>
    </citation>
    <scope>NUCLEOTIDE SEQUENCE [LARGE SCALE GENOMIC DNA]</scope>
    <source>
        <strain evidence="3 4">DFI.7.58</strain>
    </source>
</reference>
<keyword evidence="4" id="KW-1185">Reference proteome</keyword>
<feature type="domain" description="Barstar (barnase inhibitor)" evidence="2">
    <location>
        <begin position="3"/>
        <end position="88"/>
    </location>
</feature>
<proteinExistence type="inferred from homology"/>
<dbReference type="RefSeq" id="WP_191363183.1">
    <property type="nucleotide sequence ID" value="NZ_JAKNHQ010000011.1"/>
</dbReference>
<dbReference type="InterPro" id="IPR035905">
    <property type="entry name" value="Barstar-like_sf"/>
</dbReference>
<evidence type="ECO:0000313" key="3">
    <source>
        <dbReference type="EMBL" id="MCG4611144.1"/>
    </source>
</evidence>
<accession>A0ABS9ML07</accession>
<evidence type="ECO:0000256" key="1">
    <source>
        <dbReference type="ARBA" id="ARBA00006845"/>
    </source>
</evidence>
<dbReference type="Proteomes" id="UP001298681">
    <property type="component" value="Unassembled WGS sequence"/>
</dbReference>
<comment type="similarity">
    <text evidence="1">Belongs to the barstar family.</text>
</comment>
<dbReference type="SUPFAM" id="SSF52038">
    <property type="entry name" value="Barstar-related"/>
    <property type="match status" value="1"/>
</dbReference>
<dbReference type="InterPro" id="IPR000468">
    <property type="entry name" value="Barstar"/>
</dbReference>
<dbReference type="Gene3D" id="3.30.370.10">
    <property type="entry name" value="Barstar-like"/>
    <property type="match status" value="1"/>
</dbReference>